<sequence>MNPFDPTTPSAQPILPFTASLEGWTTGSPDDWPNTVTVSTISVQASDTEPDGEDVYYADSHGERELVEIDTNYKATRTGQHPVRLTRTDAIQLAVYLLQATEDTFHYGRRGPLRSREAAELLRAVEEIDFALSDLRSHALSDLLRDAAVDPDDQPQAIDGDTANTDATEPTPTSSDPSEAGALREVFSAEFAAQVHGSDAFGALVYRIQECAAATGLSPVEVLQALDADDRAFALRAQDPAAFLAAKVRELNTSG</sequence>
<proteinExistence type="predicted"/>
<gene>
    <name evidence="2" type="ORF">BJ998_003813</name>
</gene>
<name>A0A7W9KHM2_9PSEU</name>
<evidence type="ECO:0000313" key="2">
    <source>
        <dbReference type="EMBL" id="MBB5892617.1"/>
    </source>
</evidence>
<comment type="caution">
    <text evidence="2">The sequence shown here is derived from an EMBL/GenBank/DDBJ whole genome shotgun (WGS) entry which is preliminary data.</text>
</comment>
<keyword evidence="3" id="KW-1185">Reference proteome</keyword>
<dbReference type="Proteomes" id="UP000585638">
    <property type="component" value="Unassembled WGS sequence"/>
</dbReference>
<feature type="region of interest" description="Disordered" evidence="1">
    <location>
        <begin position="147"/>
        <end position="179"/>
    </location>
</feature>
<evidence type="ECO:0000256" key="1">
    <source>
        <dbReference type="SAM" id="MobiDB-lite"/>
    </source>
</evidence>
<reference evidence="2 3" key="1">
    <citation type="submission" date="2020-08" db="EMBL/GenBank/DDBJ databases">
        <title>Sequencing the genomes of 1000 actinobacteria strains.</title>
        <authorList>
            <person name="Klenk H.-P."/>
        </authorList>
    </citation>
    <scope>NUCLEOTIDE SEQUENCE [LARGE SCALE GENOMIC DNA]</scope>
    <source>
        <strain evidence="2 3">DSM 43851</strain>
    </source>
</reference>
<protein>
    <submittedName>
        <fullName evidence="2">Uncharacterized protein</fullName>
    </submittedName>
</protein>
<feature type="compositionally biased region" description="Polar residues" evidence="1">
    <location>
        <begin position="162"/>
        <end position="177"/>
    </location>
</feature>
<dbReference type="EMBL" id="JACHIR010000001">
    <property type="protein sequence ID" value="MBB5892617.1"/>
    <property type="molecule type" value="Genomic_DNA"/>
</dbReference>
<dbReference type="AlphaFoldDB" id="A0A7W9KHM2"/>
<dbReference type="RefSeq" id="WP_184863480.1">
    <property type="nucleotide sequence ID" value="NZ_BAAAWY010000027.1"/>
</dbReference>
<organism evidence="2 3">
    <name type="scientific">Kutzneria kofuensis</name>
    <dbReference type="NCBI Taxonomy" id="103725"/>
    <lineage>
        <taxon>Bacteria</taxon>
        <taxon>Bacillati</taxon>
        <taxon>Actinomycetota</taxon>
        <taxon>Actinomycetes</taxon>
        <taxon>Pseudonocardiales</taxon>
        <taxon>Pseudonocardiaceae</taxon>
        <taxon>Kutzneria</taxon>
    </lineage>
</organism>
<evidence type="ECO:0000313" key="3">
    <source>
        <dbReference type="Proteomes" id="UP000585638"/>
    </source>
</evidence>
<accession>A0A7W9KHM2</accession>